<dbReference type="InterPro" id="IPR006442">
    <property type="entry name" value="Antitoxin_Phd/YefM"/>
</dbReference>
<sequence>MKVMSEKDAKNSFDELMDTAQHEPVLITKRDRSVGIFMSLQEAERIPELKDKLLKHMNKTVQSPLLSMLGAHKDNKVFKSADDADKFIKQLRDEWA</sequence>
<evidence type="ECO:0000256" key="2">
    <source>
        <dbReference type="RuleBase" id="RU362080"/>
    </source>
</evidence>
<evidence type="ECO:0000256" key="1">
    <source>
        <dbReference type="ARBA" id="ARBA00009981"/>
    </source>
</evidence>
<dbReference type="OrthoDB" id="165038at2"/>
<name>A0A317C7Z8_9GAMM</name>
<reference evidence="3 4" key="1">
    <citation type="submission" date="2018-05" db="EMBL/GenBank/DDBJ databases">
        <title>Leucothrix arctica sp. nov., isolated from Arctic seawater.</title>
        <authorList>
            <person name="Choi A."/>
            <person name="Baek K."/>
        </authorList>
    </citation>
    <scope>NUCLEOTIDE SEQUENCE [LARGE SCALE GENOMIC DNA]</scope>
    <source>
        <strain evidence="3 4">JCM 18388</strain>
    </source>
</reference>
<organism evidence="3 4">
    <name type="scientific">Leucothrix pacifica</name>
    <dbReference type="NCBI Taxonomy" id="1247513"/>
    <lineage>
        <taxon>Bacteria</taxon>
        <taxon>Pseudomonadati</taxon>
        <taxon>Pseudomonadota</taxon>
        <taxon>Gammaproteobacteria</taxon>
        <taxon>Thiotrichales</taxon>
        <taxon>Thiotrichaceae</taxon>
        <taxon>Leucothrix</taxon>
    </lineage>
</organism>
<dbReference type="InterPro" id="IPR036165">
    <property type="entry name" value="YefM-like_sf"/>
</dbReference>
<dbReference type="RefSeq" id="WP_109839679.1">
    <property type="nucleotide sequence ID" value="NZ_QGKM01000090.1"/>
</dbReference>
<comment type="similarity">
    <text evidence="1 2">Belongs to the phD/YefM antitoxin family.</text>
</comment>
<accession>A0A317C7Z8</accession>
<dbReference type="Gene3D" id="3.40.1620.10">
    <property type="entry name" value="YefM-like domain"/>
    <property type="match status" value="1"/>
</dbReference>
<dbReference type="Pfam" id="PF02604">
    <property type="entry name" value="PhdYeFM_antitox"/>
    <property type="match status" value="1"/>
</dbReference>
<dbReference type="AlphaFoldDB" id="A0A317C7Z8"/>
<evidence type="ECO:0000313" key="4">
    <source>
        <dbReference type="Proteomes" id="UP000245539"/>
    </source>
</evidence>
<dbReference type="EMBL" id="QGKM01000090">
    <property type="protein sequence ID" value="PWQ92430.1"/>
    <property type="molecule type" value="Genomic_DNA"/>
</dbReference>
<dbReference type="SUPFAM" id="SSF143120">
    <property type="entry name" value="YefM-like"/>
    <property type="match status" value="1"/>
</dbReference>
<gene>
    <name evidence="3" type="ORF">DKW60_21275</name>
</gene>
<comment type="caution">
    <text evidence="3">The sequence shown here is derived from an EMBL/GenBank/DDBJ whole genome shotgun (WGS) entry which is preliminary data.</text>
</comment>
<dbReference type="Proteomes" id="UP000245539">
    <property type="component" value="Unassembled WGS sequence"/>
</dbReference>
<evidence type="ECO:0000313" key="3">
    <source>
        <dbReference type="EMBL" id="PWQ92430.1"/>
    </source>
</evidence>
<keyword evidence="4" id="KW-1185">Reference proteome</keyword>
<proteinExistence type="inferred from homology"/>
<comment type="function">
    <text evidence="2">Antitoxin component of a type II toxin-antitoxin (TA) system.</text>
</comment>
<protein>
    <recommendedName>
        <fullName evidence="2">Antitoxin</fullName>
    </recommendedName>
</protein>